<dbReference type="Gene3D" id="1.10.510.10">
    <property type="entry name" value="Transferase(Phosphotransferase) domain 1"/>
    <property type="match status" value="1"/>
</dbReference>
<dbReference type="InterPro" id="IPR000719">
    <property type="entry name" value="Prot_kinase_dom"/>
</dbReference>
<name>A0A015KSI5_RHIIW</name>
<protein>
    <submittedName>
        <fullName evidence="6">Ypk2p</fullName>
    </submittedName>
</protein>
<dbReference type="InterPro" id="IPR011009">
    <property type="entry name" value="Kinase-like_dom_sf"/>
</dbReference>
<dbReference type="InterPro" id="IPR001245">
    <property type="entry name" value="Ser-Thr/Tyr_kinase_cat_dom"/>
</dbReference>
<dbReference type="GO" id="GO:0004674">
    <property type="term" value="F:protein serine/threonine kinase activity"/>
    <property type="evidence" value="ECO:0007669"/>
    <property type="project" value="TreeGrafter"/>
</dbReference>
<evidence type="ECO:0000259" key="5">
    <source>
        <dbReference type="PROSITE" id="PS50011"/>
    </source>
</evidence>
<dbReference type="AlphaFoldDB" id="A0A015KSI5"/>
<organism evidence="6 7">
    <name type="scientific">Rhizophagus irregularis (strain DAOM 197198w)</name>
    <name type="common">Glomus intraradices</name>
    <dbReference type="NCBI Taxonomy" id="1432141"/>
    <lineage>
        <taxon>Eukaryota</taxon>
        <taxon>Fungi</taxon>
        <taxon>Fungi incertae sedis</taxon>
        <taxon>Mucoromycota</taxon>
        <taxon>Glomeromycotina</taxon>
        <taxon>Glomeromycetes</taxon>
        <taxon>Glomerales</taxon>
        <taxon>Glomeraceae</taxon>
        <taxon>Rhizophagus</taxon>
    </lineage>
</organism>
<evidence type="ECO:0000313" key="7">
    <source>
        <dbReference type="Proteomes" id="UP000022910"/>
    </source>
</evidence>
<feature type="domain" description="Protein kinase" evidence="5">
    <location>
        <begin position="65"/>
        <end position="341"/>
    </location>
</feature>
<keyword evidence="4" id="KW-0067">ATP-binding</keyword>
<dbReference type="PANTHER" id="PTHR44329:SF288">
    <property type="entry name" value="MITOGEN-ACTIVATED PROTEIN KINASE KINASE KINASE 20"/>
    <property type="match status" value="1"/>
</dbReference>
<keyword evidence="1" id="KW-0808">Transferase</keyword>
<keyword evidence="7" id="KW-1185">Reference proteome</keyword>
<dbReference type="Proteomes" id="UP000022910">
    <property type="component" value="Unassembled WGS sequence"/>
</dbReference>
<dbReference type="SUPFAM" id="SSF56112">
    <property type="entry name" value="Protein kinase-like (PK-like)"/>
    <property type="match status" value="1"/>
</dbReference>
<keyword evidence="2" id="KW-0547">Nucleotide-binding</keyword>
<evidence type="ECO:0000256" key="4">
    <source>
        <dbReference type="ARBA" id="ARBA00022840"/>
    </source>
</evidence>
<keyword evidence="3" id="KW-0418">Kinase</keyword>
<proteinExistence type="predicted"/>
<evidence type="ECO:0000256" key="3">
    <source>
        <dbReference type="ARBA" id="ARBA00022777"/>
    </source>
</evidence>
<dbReference type="EMBL" id="JEMT01024403">
    <property type="protein sequence ID" value="EXX62831.1"/>
    <property type="molecule type" value="Genomic_DNA"/>
</dbReference>
<dbReference type="GO" id="GO:0005524">
    <property type="term" value="F:ATP binding"/>
    <property type="evidence" value="ECO:0007669"/>
    <property type="project" value="UniProtKB-KW"/>
</dbReference>
<evidence type="ECO:0000256" key="2">
    <source>
        <dbReference type="ARBA" id="ARBA00022741"/>
    </source>
</evidence>
<dbReference type="Pfam" id="PF07714">
    <property type="entry name" value="PK_Tyr_Ser-Thr"/>
    <property type="match status" value="1"/>
</dbReference>
<accession>A0A015KSI5</accession>
<dbReference type="InterPro" id="IPR051681">
    <property type="entry name" value="Ser/Thr_Kinases-Pseudokinases"/>
</dbReference>
<evidence type="ECO:0000313" key="6">
    <source>
        <dbReference type="EMBL" id="EXX62831.1"/>
    </source>
</evidence>
<comment type="caution">
    <text evidence="6">The sequence shown here is derived from an EMBL/GenBank/DDBJ whole genome shotgun (WGS) entry which is preliminary data.</text>
</comment>
<gene>
    <name evidence="6" type="ORF">RirG_158080</name>
</gene>
<dbReference type="HOGENOM" id="CLU_000288_7_34_1"/>
<reference evidence="6 7" key="1">
    <citation type="submission" date="2014-02" db="EMBL/GenBank/DDBJ databases">
        <title>Single nucleus genome sequencing reveals high similarity among nuclei of an endomycorrhizal fungus.</title>
        <authorList>
            <person name="Lin K."/>
            <person name="Geurts R."/>
            <person name="Zhang Z."/>
            <person name="Limpens E."/>
            <person name="Saunders D.G."/>
            <person name="Mu D."/>
            <person name="Pang E."/>
            <person name="Cao H."/>
            <person name="Cha H."/>
            <person name="Lin T."/>
            <person name="Zhou Q."/>
            <person name="Shang Y."/>
            <person name="Li Y."/>
            <person name="Ivanov S."/>
            <person name="Sharma T."/>
            <person name="Velzen R.V."/>
            <person name="Ruijter N.D."/>
            <person name="Aanen D.K."/>
            <person name="Win J."/>
            <person name="Kamoun S."/>
            <person name="Bisseling T."/>
            <person name="Huang S."/>
        </authorList>
    </citation>
    <scope>NUCLEOTIDE SEQUENCE [LARGE SCALE GENOMIC DNA]</scope>
    <source>
        <strain evidence="7">DAOM197198w</strain>
    </source>
</reference>
<dbReference type="PROSITE" id="PS50011">
    <property type="entry name" value="PROTEIN_KINASE_DOM"/>
    <property type="match status" value="1"/>
</dbReference>
<evidence type="ECO:0000256" key="1">
    <source>
        <dbReference type="ARBA" id="ARBA00022679"/>
    </source>
</evidence>
<dbReference type="PANTHER" id="PTHR44329">
    <property type="entry name" value="SERINE/THREONINE-PROTEIN KINASE TNNI3K-RELATED"/>
    <property type="match status" value="1"/>
</dbReference>
<sequence>MSSCKECYQKNTGHRWCKACYAEHFQQNFENWTSGNNDIDKFIQNAQLKAINSEKVLEWIPYDRFYNIEFIAKGGYGRVYRAIWIDGFITYWDNITKNWKRMYQNKEVALKSLNNSKNVTFEFLNEITSHHKIEDNFSITRLYGITQDPETRNYIMVLDYADHGSLRNYLDTYYNKLSWYTKFHDLWRIAYGLKKIHGKELIHRDLHIGNILRFFNSTSITDMGLCKPADYYNKIENTDINKIYGVLPYIAPEVLRGQNYTKAADVYSFGIIMYEVISGLPPYHDVRHDSNLAMKICLGLRPRFDIKVPQLIVHLIKRCLDANLLNRPKMGEAEFILYKWWNWFDNQIELKNQIKEAEEINNNLSFNSTLTPTSLALSYETHSEAIYTSRLLNFNDLPEPKNSDDYYIQNDNIISKEYSETLNIELSQLIIKAIL</sequence>